<dbReference type="Proteomes" id="UP000255334">
    <property type="component" value="Unassembled WGS sequence"/>
</dbReference>
<evidence type="ECO:0000259" key="1">
    <source>
        <dbReference type="Pfam" id="PF08242"/>
    </source>
</evidence>
<comment type="caution">
    <text evidence="2">The sequence shown here is derived from an EMBL/GenBank/DDBJ whole genome shotgun (WGS) entry which is preliminary data.</text>
</comment>
<organism evidence="2 3">
    <name type="scientific">Dyella psychrodurans</name>
    <dbReference type="NCBI Taxonomy" id="1927960"/>
    <lineage>
        <taxon>Bacteria</taxon>
        <taxon>Pseudomonadati</taxon>
        <taxon>Pseudomonadota</taxon>
        <taxon>Gammaproteobacteria</taxon>
        <taxon>Lysobacterales</taxon>
        <taxon>Rhodanobacteraceae</taxon>
        <taxon>Dyella</taxon>
    </lineage>
</organism>
<reference evidence="2 3" key="1">
    <citation type="submission" date="2018-07" db="EMBL/GenBank/DDBJ databases">
        <title>Dyella monticola sp. nov. and Dyella psychrodurans sp. nov. isolated from monsoon evergreen broad-leaved forest soil of Dinghu Mountain, China.</title>
        <authorList>
            <person name="Gao Z."/>
            <person name="Qiu L."/>
        </authorList>
    </citation>
    <scope>NUCLEOTIDE SEQUENCE [LARGE SCALE GENOMIC DNA]</scope>
    <source>
        <strain evidence="2 3">4MSK11</strain>
    </source>
</reference>
<keyword evidence="2" id="KW-0489">Methyltransferase</keyword>
<dbReference type="Pfam" id="PF08242">
    <property type="entry name" value="Methyltransf_12"/>
    <property type="match status" value="1"/>
</dbReference>
<dbReference type="InterPro" id="IPR013217">
    <property type="entry name" value="Methyltransf_12"/>
</dbReference>
<protein>
    <submittedName>
        <fullName evidence="2">Methyltransferase</fullName>
    </submittedName>
</protein>
<dbReference type="OrthoDB" id="9801609at2"/>
<dbReference type="EMBL" id="QRBF01000001">
    <property type="protein sequence ID" value="RDS86643.1"/>
    <property type="molecule type" value="Genomic_DNA"/>
</dbReference>
<evidence type="ECO:0000313" key="3">
    <source>
        <dbReference type="Proteomes" id="UP000255334"/>
    </source>
</evidence>
<feature type="domain" description="Methyltransferase type 12" evidence="1">
    <location>
        <begin position="50"/>
        <end position="136"/>
    </location>
</feature>
<keyword evidence="2" id="KW-0808">Transferase</keyword>
<dbReference type="InterPro" id="IPR029063">
    <property type="entry name" value="SAM-dependent_MTases_sf"/>
</dbReference>
<gene>
    <name evidence="2" type="ORF">DWU99_05285</name>
</gene>
<dbReference type="GO" id="GO:0008168">
    <property type="term" value="F:methyltransferase activity"/>
    <property type="evidence" value="ECO:0007669"/>
    <property type="project" value="UniProtKB-KW"/>
</dbReference>
<dbReference type="AlphaFoldDB" id="A0A370XDY9"/>
<name>A0A370XDY9_9GAMM</name>
<dbReference type="SUPFAM" id="SSF53335">
    <property type="entry name" value="S-adenosyl-L-methionine-dependent methyltransferases"/>
    <property type="match status" value="1"/>
</dbReference>
<evidence type="ECO:0000313" key="2">
    <source>
        <dbReference type="EMBL" id="RDS86643.1"/>
    </source>
</evidence>
<sequence length="205" mass="23635">MRKTYDQAYFDKWYRDPKHAVTSAAVLKRKVAMVVAQAEYYLGRPIRSVLDVGCGEGVWRAPLRALRPDVHYRGLDASEYVVRRFGRSRNIGLARFNQLAELRFDTRFDLIVCTDVLHYLRPAEIRAGLIGIGEMLEGVAFLEVFTRRDDVDGDHQDLYLRSPSWYLQAFREVGLLPCGSHCYLGPRLERHIAALERAQLYKGDK</sequence>
<proteinExistence type="predicted"/>
<dbReference type="Gene3D" id="3.40.50.150">
    <property type="entry name" value="Vaccinia Virus protein VP39"/>
    <property type="match status" value="1"/>
</dbReference>
<dbReference type="CDD" id="cd02440">
    <property type="entry name" value="AdoMet_MTases"/>
    <property type="match status" value="1"/>
</dbReference>
<dbReference type="RefSeq" id="WP_115476912.1">
    <property type="nucleotide sequence ID" value="NZ_QRBF01000001.1"/>
</dbReference>
<keyword evidence="3" id="KW-1185">Reference proteome</keyword>
<dbReference type="GO" id="GO:0032259">
    <property type="term" value="P:methylation"/>
    <property type="evidence" value="ECO:0007669"/>
    <property type="project" value="UniProtKB-KW"/>
</dbReference>
<accession>A0A370XDY9</accession>